<feature type="transmembrane region" description="Helical" evidence="2">
    <location>
        <begin position="224"/>
        <end position="245"/>
    </location>
</feature>
<evidence type="ECO:0000256" key="2">
    <source>
        <dbReference type="SAM" id="Phobius"/>
    </source>
</evidence>
<organism evidence="3 4">
    <name type="scientific">Candidatus Vampirococcus lugosii</name>
    <dbReference type="NCBI Taxonomy" id="2789015"/>
    <lineage>
        <taxon>Bacteria</taxon>
        <taxon>Candidatus Absconditibacteriota</taxon>
        <taxon>Vampirococcus</taxon>
    </lineage>
</organism>
<keyword evidence="4" id="KW-1185">Reference proteome</keyword>
<feature type="coiled-coil region" evidence="1">
    <location>
        <begin position="106"/>
        <end position="196"/>
    </location>
</feature>
<gene>
    <name evidence="3" type="ORF">VAMP_85n43</name>
</gene>
<comment type="caution">
    <text evidence="3">The sequence shown here is derived from an EMBL/GenBank/DDBJ whole genome shotgun (WGS) entry which is preliminary data.</text>
</comment>
<feature type="transmembrane region" description="Helical" evidence="2">
    <location>
        <begin position="257"/>
        <end position="279"/>
    </location>
</feature>
<name>A0ABS5QMW5_9BACT</name>
<keyword evidence="2" id="KW-0472">Membrane</keyword>
<reference evidence="3 4" key="1">
    <citation type="journal article" date="2021" name="Nat. Commun.">
        <title>Reductive evolution and unique predatory mode in the CPR bacterium Vampirococcus lugosii.</title>
        <authorList>
            <person name="Moreira D."/>
            <person name="Zivanovic Y."/>
            <person name="Lopez-Archilla A.I."/>
            <person name="Iniesto M."/>
            <person name="Lopez-Garcia P."/>
        </authorList>
    </citation>
    <scope>NUCLEOTIDE SEQUENCE [LARGE SCALE GENOMIC DNA]</scope>
    <source>
        <strain evidence="3">Chiprana</strain>
    </source>
</reference>
<keyword evidence="2" id="KW-0812">Transmembrane</keyword>
<feature type="transmembrane region" description="Helical" evidence="2">
    <location>
        <begin position="299"/>
        <end position="321"/>
    </location>
</feature>
<evidence type="ECO:0000256" key="1">
    <source>
        <dbReference type="SAM" id="Coils"/>
    </source>
</evidence>
<accession>A0ABS5QMW5</accession>
<sequence length="393" mass="46553">MLKYIKNIFKTNIKHNIGEELTEKQTTKGGYFLLFLMFFAIISTSQWTINIIQDIPDKPQDLPFCIERMINTFENKNYWNYYSNNLECSNYKLISSKPKYDFTSEYDKLINDYKNITELKQELNDLERKKENIENNISNTNKNYDTSLTEDIANEDNKIYDKGSIQYKLQELYHDLEKNKNLINDKENQITNLIDKNSVVISKLRGKIERVEKEYDKAYLVYRIYIAILSFIFSIIIFLIVYKLYSKLKKENSPYSIIFSVASFAYGFILLQVILLFLWDIIPHRIFEYIVDFLTAFKPIIYLLQFIWPVFIIGIFGFIVYKIQKRLYSKENIIKRFVADKKCPNCGNHVDIKKPYCALCSYEIQIACPHCKKYTVQGMPFCSNCGNSLTDKK</sequence>
<protein>
    <recommendedName>
        <fullName evidence="5">DZANK-type domain-containing protein</fullName>
    </recommendedName>
</protein>
<evidence type="ECO:0000313" key="4">
    <source>
        <dbReference type="Proteomes" id="UP000680365"/>
    </source>
</evidence>
<keyword evidence="1" id="KW-0175">Coiled coil</keyword>
<evidence type="ECO:0000313" key="3">
    <source>
        <dbReference type="EMBL" id="MBS8122063.1"/>
    </source>
</evidence>
<feature type="transmembrane region" description="Helical" evidence="2">
    <location>
        <begin position="31"/>
        <end position="49"/>
    </location>
</feature>
<proteinExistence type="predicted"/>
<dbReference type="EMBL" id="JAEDAM010000036">
    <property type="protein sequence ID" value="MBS8122063.1"/>
    <property type="molecule type" value="Genomic_DNA"/>
</dbReference>
<evidence type="ECO:0008006" key="5">
    <source>
        <dbReference type="Google" id="ProtNLM"/>
    </source>
</evidence>
<dbReference type="Proteomes" id="UP000680365">
    <property type="component" value="Unassembled WGS sequence"/>
</dbReference>
<keyword evidence="2" id="KW-1133">Transmembrane helix</keyword>